<proteinExistence type="predicted"/>
<dbReference type="Proteomes" id="UP001501490">
    <property type="component" value="Unassembled WGS sequence"/>
</dbReference>
<keyword evidence="3" id="KW-1185">Reference proteome</keyword>
<comment type="caution">
    <text evidence="2">The sequence shown here is derived from an EMBL/GenBank/DDBJ whole genome shotgun (WGS) entry which is preliminary data.</text>
</comment>
<accession>A0ABP7A3P2</accession>
<evidence type="ECO:0000313" key="3">
    <source>
        <dbReference type="Proteomes" id="UP001501490"/>
    </source>
</evidence>
<gene>
    <name evidence="2" type="ORF">GCM10022236_28290</name>
</gene>
<name>A0ABP7A3P2_9ACTN</name>
<reference evidence="3" key="1">
    <citation type="journal article" date="2019" name="Int. J. Syst. Evol. Microbiol.">
        <title>The Global Catalogue of Microorganisms (GCM) 10K type strain sequencing project: providing services to taxonomists for standard genome sequencing and annotation.</title>
        <authorList>
            <consortium name="The Broad Institute Genomics Platform"/>
            <consortium name="The Broad Institute Genome Sequencing Center for Infectious Disease"/>
            <person name="Wu L."/>
            <person name="Ma J."/>
        </authorList>
    </citation>
    <scope>NUCLEOTIDE SEQUENCE [LARGE SCALE GENOMIC DNA]</scope>
    <source>
        <strain evidence="3">JCM 16929</strain>
    </source>
</reference>
<evidence type="ECO:0008006" key="4">
    <source>
        <dbReference type="Google" id="ProtNLM"/>
    </source>
</evidence>
<sequence>MDLPTALLRDLLQFNAGAALGDEDLDGALADLVTAIRSAVPSYRGMIITIFDGDQPITLARLPDEDDLIVTSLRLPFASLDAGNRTAGRIVFWAARPGAFVDLAADLGHALNAPTLIGRLEPTSRKGRDGNDRSEDDHVGADHRGGHASIVLDADFPPHTPPPGLSGLDQLSTINRAIGILIDQGHNPDEALRALQRHAAAADVEPYVYAAQLLKR</sequence>
<feature type="region of interest" description="Disordered" evidence="1">
    <location>
        <begin position="120"/>
        <end position="144"/>
    </location>
</feature>
<protein>
    <recommendedName>
        <fullName evidence="4">ANTAR domain-containing protein</fullName>
    </recommendedName>
</protein>
<evidence type="ECO:0000313" key="2">
    <source>
        <dbReference type="EMBL" id="GAA3624338.1"/>
    </source>
</evidence>
<feature type="compositionally biased region" description="Basic and acidic residues" evidence="1">
    <location>
        <begin position="122"/>
        <end position="144"/>
    </location>
</feature>
<organism evidence="2 3">
    <name type="scientific">Microlunatus ginsengisoli</name>
    <dbReference type="NCBI Taxonomy" id="363863"/>
    <lineage>
        <taxon>Bacteria</taxon>
        <taxon>Bacillati</taxon>
        <taxon>Actinomycetota</taxon>
        <taxon>Actinomycetes</taxon>
        <taxon>Propionibacteriales</taxon>
        <taxon>Propionibacteriaceae</taxon>
        <taxon>Microlunatus</taxon>
    </lineage>
</organism>
<dbReference type="EMBL" id="BAABAB010000021">
    <property type="protein sequence ID" value="GAA3624338.1"/>
    <property type="molecule type" value="Genomic_DNA"/>
</dbReference>
<evidence type="ECO:0000256" key="1">
    <source>
        <dbReference type="SAM" id="MobiDB-lite"/>
    </source>
</evidence>